<reference evidence="1" key="2">
    <citation type="journal article" date="2015" name="Fish Shellfish Immunol.">
        <title>Early steps in the European eel (Anguilla anguilla)-Vibrio vulnificus interaction in the gills: Role of the RtxA13 toxin.</title>
        <authorList>
            <person name="Callol A."/>
            <person name="Pajuelo D."/>
            <person name="Ebbesson L."/>
            <person name="Teles M."/>
            <person name="MacKenzie S."/>
            <person name="Amaro C."/>
        </authorList>
    </citation>
    <scope>NUCLEOTIDE SEQUENCE</scope>
</reference>
<reference evidence="1" key="1">
    <citation type="submission" date="2014-11" db="EMBL/GenBank/DDBJ databases">
        <authorList>
            <person name="Amaro Gonzalez C."/>
        </authorList>
    </citation>
    <scope>NUCLEOTIDE SEQUENCE</scope>
</reference>
<proteinExistence type="predicted"/>
<organism evidence="1">
    <name type="scientific">Anguilla anguilla</name>
    <name type="common">European freshwater eel</name>
    <name type="synonym">Muraena anguilla</name>
    <dbReference type="NCBI Taxonomy" id="7936"/>
    <lineage>
        <taxon>Eukaryota</taxon>
        <taxon>Metazoa</taxon>
        <taxon>Chordata</taxon>
        <taxon>Craniata</taxon>
        <taxon>Vertebrata</taxon>
        <taxon>Euteleostomi</taxon>
        <taxon>Actinopterygii</taxon>
        <taxon>Neopterygii</taxon>
        <taxon>Teleostei</taxon>
        <taxon>Anguilliformes</taxon>
        <taxon>Anguillidae</taxon>
        <taxon>Anguilla</taxon>
    </lineage>
</organism>
<accession>A0A0E9R2C3</accession>
<dbReference type="AlphaFoldDB" id="A0A0E9R2C3"/>
<name>A0A0E9R2C3_ANGAN</name>
<sequence length="33" mass="3914">MLIASQVSCLRRKGKRIIWTNDKRTELILLDLE</sequence>
<protein>
    <submittedName>
        <fullName evidence="1">Uncharacterized protein</fullName>
    </submittedName>
</protein>
<evidence type="ECO:0000313" key="1">
    <source>
        <dbReference type="EMBL" id="JAH22488.1"/>
    </source>
</evidence>
<dbReference type="EMBL" id="GBXM01086089">
    <property type="protein sequence ID" value="JAH22488.1"/>
    <property type="molecule type" value="Transcribed_RNA"/>
</dbReference>